<sequence length="62" mass="6556">MGHFLVLARRVLIGAGGRSSPGNQGGEPFYGGNGSRPYRCQTDRQSHDHAICQKIAAGSCVL</sequence>
<evidence type="ECO:0000313" key="2">
    <source>
        <dbReference type="EMBL" id="OSQ50378.1"/>
    </source>
</evidence>
<feature type="region of interest" description="Disordered" evidence="1">
    <location>
        <begin position="15"/>
        <end position="42"/>
    </location>
</feature>
<dbReference type="EMBL" id="JFKB01000001">
    <property type="protein sequence ID" value="OSQ50378.1"/>
    <property type="molecule type" value="Genomic_DNA"/>
</dbReference>
<dbReference type="AlphaFoldDB" id="A0A1Y2LHP8"/>
<organism evidence="2 3">
    <name type="scientific">Thalassospira alkalitolerans</name>
    <dbReference type="NCBI Taxonomy" id="1293890"/>
    <lineage>
        <taxon>Bacteria</taxon>
        <taxon>Pseudomonadati</taxon>
        <taxon>Pseudomonadota</taxon>
        <taxon>Alphaproteobacteria</taxon>
        <taxon>Rhodospirillales</taxon>
        <taxon>Thalassospiraceae</taxon>
        <taxon>Thalassospira</taxon>
    </lineage>
</organism>
<gene>
    <name evidence="2" type="ORF">TALK_02710</name>
</gene>
<reference evidence="2 3" key="1">
    <citation type="submission" date="2014-03" db="EMBL/GenBank/DDBJ databases">
        <title>The draft genome sequence of Thalassospira alkalitolerans JCM 18968.</title>
        <authorList>
            <person name="Lai Q."/>
            <person name="Shao Z."/>
        </authorList>
    </citation>
    <scope>NUCLEOTIDE SEQUENCE [LARGE SCALE GENOMIC DNA]</scope>
    <source>
        <strain evidence="2 3">JCM 18968</strain>
    </source>
</reference>
<evidence type="ECO:0000313" key="3">
    <source>
        <dbReference type="Proteomes" id="UP000193396"/>
    </source>
</evidence>
<proteinExistence type="predicted"/>
<name>A0A1Y2LHP8_9PROT</name>
<evidence type="ECO:0000256" key="1">
    <source>
        <dbReference type="SAM" id="MobiDB-lite"/>
    </source>
</evidence>
<feature type="compositionally biased region" description="Gly residues" evidence="1">
    <location>
        <begin position="15"/>
        <end position="34"/>
    </location>
</feature>
<dbReference type="Proteomes" id="UP000193396">
    <property type="component" value="Unassembled WGS sequence"/>
</dbReference>
<accession>A0A1Y2LHP8</accession>
<comment type="caution">
    <text evidence="2">The sequence shown here is derived from an EMBL/GenBank/DDBJ whole genome shotgun (WGS) entry which is preliminary data.</text>
</comment>
<dbReference type="STRING" id="1293890.TALK_02710"/>
<keyword evidence="3" id="KW-1185">Reference proteome</keyword>
<protein>
    <submittedName>
        <fullName evidence="2">Uncharacterized protein</fullName>
    </submittedName>
</protein>